<keyword evidence="2" id="KW-1185">Reference proteome</keyword>
<accession>A0AAU9ICM6</accession>
<evidence type="ECO:0000313" key="2">
    <source>
        <dbReference type="Proteomes" id="UP001162131"/>
    </source>
</evidence>
<evidence type="ECO:0000313" key="1">
    <source>
        <dbReference type="EMBL" id="CAG9311047.1"/>
    </source>
</evidence>
<dbReference type="Proteomes" id="UP001162131">
    <property type="component" value="Unassembled WGS sequence"/>
</dbReference>
<name>A0AAU9ICM6_9CILI</name>
<comment type="caution">
    <text evidence="1">The sequence shown here is derived from an EMBL/GenBank/DDBJ whole genome shotgun (WGS) entry which is preliminary data.</text>
</comment>
<dbReference type="EMBL" id="CAJZBQ010000003">
    <property type="protein sequence ID" value="CAG9311047.1"/>
    <property type="molecule type" value="Genomic_DNA"/>
</dbReference>
<proteinExistence type="predicted"/>
<organism evidence="1 2">
    <name type="scientific">Blepharisma stoltei</name>
    <dbReference type="NCBI Taxonomy" id="1481888"/>
    <lineage>
        <taxon>Eukaryota</taxon>
        <taxon>Sar</taxon>
        <taxon>Alveolata</taxon>
        <taxon>Ciliophora</taxon>
        <taxon>Postciliodesmatophora</taxon>
        <taxon>Heterotrichea</taxon>
        <taxon>Heterotrichida</taxon>
        <taxon>Blepharismidae</taxon>
        <taxon>Blepharisma</taxon>
    </lineage>
</organism>
<protein>
    <submittedName>
        <fullName evidence="1">Uncharacterized protein</fullName>
    </submittedName>
</protein>
<reference evidence="1" key="1">
    <citation type="submission" date="2021-09" db="EMBL/GenBank/DDBJ databases">
        <authorList>
            <consortium name="AG Swart"/>
            <person name="Singh M."/>
            <person name="Singh A."/>
            <person name="Seah K."/>
            <person name="Emmerich C."/>
        </authorList>
    </citation>
    <scope>NUCLEOTIDE SEQUENCE</scope>
    <source>
        <strain evidence="1">ATCC30299</strain>
    </source>
</reference>
<sequence>MRFIIRHLIKCSPTDFIDIHSKHIMHYAQGGFTKSRGAVIRFSYWKLSLKLGKKKARPHTARFWILKGLSLIDRKVSLELMIKRRVYRKLIAIDAAMISDEERHVTKFSLETKLHIYRA</sequence>
<gene>
    <name evidence="1" type="ORF">BSTOLATCC_MIC2751</name>
</gene>
<dbReference type="AlphaFoldDB" id="A0AAU9ICM6"/>